<dbReference type="GO" id="GO:0016020">
    <property type="term" value="C:membrane"/>
    <property type="evidence" value="ECO:0007669"/>
    <property type="project" value="UniProtKB-SubCell"/>
</dbReference>
<keyword evidence="5 8" id="KW-0472">Membrane</keyword>
<proteinExistence type="predicted"/>
<evidence type="ECO:0000256" key="8">
    <source>
        <dbReference type="SAM" id="Phobius"/>
    </source>
</evidence>
<keyword evidence="7" id="KW-0807">Transducer</keyword>
<comment type="caution">
    <text evidence="10">The sequence shown here is derived from an EMBL/GenBank/DDBJ whole genome shotgun (WGS) entry which is preliminary data.</text>
</comment>
<dbReference type="EMBL" id="CAJOBB010001642">
    <property type="protein sequence ID" value="CAF3884436.1"/>
    <property type="molecule type" value="Genomic_DNA"/>
</dbReference>
<keyword evidence="4" id="KW-0297">G-protein coupled receptor</keyword>
<dbReference type="PROSITE" id="PS50262">
    <property type="entry name" value="G_PROTEIN_RECEP_F1_2"/>
    <property type="match status" value="1"/>
</dbReference>
<name>A0A819GHV5_9BILA</name>
<keyword evidence="3 8" id="KW-1133">Transmembrane helix</keyword>
<evidence type="ECO:0000256" key="1">
    <source>
        <dbReference type="ARBA" id="ARBA00004141"/>
    </source>
</evidence>
<feature type="domain" description="G-protein coupled receptors family 1 profile" evidence="9">
    <location>
        <begin position="53"/>
        <end position="363"/>
    </location>
</feature>
<dbReference type="Proteomes" id="UP000663868">
    <property type="component" value="Unassembled WGS sequence"/>
</dbReference>
<dbReference type="PRINTS" id="PR00237">
    <property type="entry name" value="GPCRRHODOPSN"/>
</dbReference>
<evidence type="ECO:0000259" key="9">
    <source>
        <dbReference type="PROSITE" id="PS50262"/>
    </source>
</evidence>
<protein>
    <recommendedName>
        <fullName evidence="9">G-protein coupled receptors family 1 profile domain-containing protein</fullName>
    </recommendedName>
</protein>
<feature type="transmembrane region" description="Helical" evidence="8">
    <location>
        <begin position="343"/>
        <end position="365"/>
    </location>
</feature>
<dbReference type="InterPro" id="IPR017452">
    <property type="entry name" value="GPCR_Rhodpsn_7TM"/>
</dbReference>
<dbReference type="SUPFAM" id="SSF81321">
    <property type="entry name" value="Family A G protein-coupled receptor-like"/>
    <property type="match status" value="1"/>
</dbReference>
<comment type="subcellular location">
    <subcellularLocation>
        <location evidence="1">Membrane</location>
        <topology evidence="1">Multi-pass membrane protein</topology>
    </subcellularLocation>
</comment>
<evidence type="ECO:0000256" key="3">
    <source>
        <dbReference type="ARBA" id="ARBA00022989"/>
    </source>
</evidence>
<gene>
    <name evidence="10" type="ORF">KXQ929_LOCUS21935</name>
</gene>
<evidence type="ECO:0000256" key="7">
    <source>
        <dbReference type="ARBA" id="ARBA00023224"/>
    </source>
</evidence>
<feature type="transmembrane region" description="Helical" evidence="8">
    <location>
        <begin position="162"/>
        <end position="181"/>
    </location>
</feature>
<dbReference type="AlphaFoldDB" id="A0A819GHV5"/>
<accession>A0A819GHV5</accession>
<evidence type="ECO:0000313" key="10">
    <source>
        <dbReference type="EMBL" id="CAF3884436.1"/>
    </source>
</evidence>
<evidence type="ECO:0000256" key="4">
    <source>
        <dbReference type="ARBA" id="ARBA00023040"/>
    </source>
</evidence>
<keyword evidence="2 8" id="KW-0812">Transmembrane</keyword>
<evidence type="ECO:0000256" key="2">
    <source>
        <dbReference type="ARBA" id="ARBA00022692"/>
    </source>
</evidence>
<dbReference type="GO" id="GO:0004930">
    <property type="term" value="F:G protein-coupled receptor activity"/>
    <property type="evidence" value="ECO:0007669"/>
    <property type="project" value="UniProtKB-KW"/>
</dbReference>
<organism evidence="10 11">
    <name type="scientific">Adineta steineri</name>
    <dbReference type="NCBI Taxonomy" id="433720"/>
    <lineage>
        <taxon>Eukaryota</taxon>
        <taxon>Metazoa</taxon>
        <taxon>Spiralia</taxon>
        <taxon>Gnathifera</taxon>
        <taxon>Rotifera</taxon>
        <taxon>Eurotatoria</taxon>
        <taxon>Bdelloidea</taxon>
        <taxon>Adinetida</taxon>
        <taxon>Adinetidae</taxon>
        <taxon>Adineta</taxon>
    </lineage>
</organism>
<feature type="transmembrane region" description="Helical" evidence="8">
    <location>
        <begin position="78"/>
        <end position="99"/>
    </location>
</feature>
<reference evidence="10" key="1">
    <citation type="submission" date="2021-02" db="EMBL/GenBank/DDBJ databases">
        <authorList>
            <person name="Nowell W R."/>
        </authorList>
    </citation>
    <scope>NUCLEOTIDE SEQUENCE</scope>
</reference>
<dbReference type="InterPro" id="IPR000276">
    <property type="entry name" value="GPCR_Rhodpsn"/>
</dbReference>
<keyword evidence="6" id="KW-0675">Receptor</keyword>
<evidence type="ECO:0000256" key="6">
    <source>
        <dbReference type="ARBA" id="ARBA00023170"/>
    </source>
</evidence>
<dbReference type="InterPro" id="IPR050125">
    <property type="entry name" value="GPCR_opsins"/>
</dbReference>
<feature type="transmembrane region" description="Helical" evidence="8">
    <location>
        <begin position="38"/>
        <end position="57"/>
    </location>
</feature>
<feature type="transmembrane region" description="Helical" evidence="8">
    <location>
        <begin position="209"/>
        <end position="228"/>
    </location>
</feature>
<sequence>MDKNVHAWYFTGVFSHGKRRYKMNISSNAGRVTNIECIFYRGIGFALLIASLINLYVTFRYFIKRYYHREHHVVSNRLSPIMIGMLISSIIIIFLAIPVAIVQCFTCRDYSSHEILCKLHGFICFTTGLFNMYMIALLSFLRYFSILHKSNWFNKFLENHRNLNTLLCALLSICWSLPPLFEIGSRYVPEGTGFYCSLEWNDPSIQSRIYVLSVIFVNYIIPFFLIIFTNVRVWYTLRCLLKSCYNSYNYRSLPINSCIIKANIISSSYIIDNKILNIELGKVLIDAQLKETTNRLQRLQIDRRYAYMTVMMAAQYFLVWTPYACVSALELIGQTTFIRQYPFLPTFFALFAKLSIILNPIILIYTSKMVHS</sequence>
<evidence type="ECO:0000256" key="5">
    <source>
        <dbReference type="ARBA" id="ARBA00023136"/>
    </source>
</evidence>
<dbReference type="Gene3D" id="1.20.1070.10">
    <property type="entry name" value="Rhodopsin 7-helix transmembrane proteins"/>
    <property type="match status" value="1"/>
</dbReference>
<dbReference type="PANTHER" id="PTHR24240">
    <property type="entry name" value="OPSIN"/>
    <property type="match status" value="1"/>
</dbReference>
<evidence type="ECO:0000313" key="11">
    <source>
        <dbReference type="Proteomes" id="UP000663868"/>
    </source>
</evidence>
<dbReference type="Pfam" id="PF00001">
    <property type="entry name" value="7tm_1"/>
    <property type="match status" value="1"/>
</dbReference>
<feature type="transmembrane region" description="Helical" evidence="8">
    <location>
        <begin position="119"/>
        <end position="141"/>
    </location>
</feature>